<name>A0AC34RQM6_9BILA</name>
<dbReference type="Proteomes" id="UP000887576">
    <property type="component" value="Unplaced"/>
</dbReference>
<reference evidence="2" key="1">
    <citation type="submission" date="2022-11" db="UniProtKB">
        <authorList>
            <consortium name="WormBaseParasite"/>
        </authorList>
    </citation>
    <scope>IDENTIFICATION</scope>
</reference>
<organism evidence="1 2">
    <name type="scientific">Panagrolaimus sp. JU765</name>
    <dbReference type="NCBI Taxonomy" id="591449"/>
    <lineage>
        <taxon>Eukaryota</taxon>
        <taxon>Metazoa</taxon>
        <taxon>Ecdysozoa</taxon>
        <taxon>Nematoda</taxon>
        <taxon>Chromadorea</taxon>
        <taxon>Rhabditida</taxon>
        <taxon>Tylenchina</taxon>
        <taxon>Panagrolaimomorpha</taxon>
        <taxon>Panagrolaimoidea</taxon>
        <taxon>Panagrolaimidae</taxon>
        <taxon>Panagrolaimus</taxon>
    </lineage>
</organism>
<dbReference type="WBParaSite" id="JU765_v2.g9159.t1">
    <property type="protein sequence ID" value="JU765_v2.g9159.t1"/>
    <property type="gene ID" value="JU765_v2.g9159"/>
</dbReference>
<evidence type="ECO:0000313" key="1">
    <source>
        <dbReference type="Proteomes" id="UP000887576"/>
    </source>
</evidence>
<accession>A0AC34RQM6</accession>
<protein>
    <submittedName>
        <fullName evidence="2">Protein kinase domain-containing protein</fullName>
    </submittedName>
</protein>
<sequence length="778" mass="87989">MAAMTVAPFEASLCSMNDTETESLMESSSFGDDKTEDENLSLDKLKIESVESLPNIPKSNPSKSSPIRRATVSNLINSSSSEAATIVAGRAITKSDRYAPLRHSDASVTRHKFEKAPTLTCSSSEDSEEPSFVYKTTSSNSLPATTISVYQQNKTQLETDPNVQREIALGKRIGFYRLGKELGCGNFSKVKLGIHCLTREKVAVKIMDKSKMDQKAQRLLSREVANMESLHHPNVIRLFEVIETLSKMYLVMEYAGGGELYTYVHENGKLTEEQAKPIFAQLVSAVGHLHTKGIVHRDIKAENVIFSQPGWVKLADFGFSCKYEADTRLMTFCGSPPYAAPELFRDPNYSGPKVDMWALGVTLYFMLVGVTPFRGETVQILKSNIIMGTYHMPDYVSGFAQYVIQRLLCMDPLQRATTHDLKKMYWLSQSKFPDSYLQISMQPKKVAVKIMDKSKMDQKAQRLLSREVANMESLHHPNVIRLFEVIETLSKMYLVMEYAGGGELYTYVHEHGKLTEEQAKPIFAQLVSAVGHLHTKGIVHRDIKAENVIFSQPGWVKLADFGFSCKYEEDTRLMTFCGSPPYAAPELFRDPNYSGPKVDMWALGVTLYFMLVGVTPFRGETVQILKSNIIMGTYHMPDYVSGFAQYVIQRLLCMDPLQRATTHDLKKMYWLSQSKFPDSYLQISMQPSEDSLKTDRTEQEVWAKLLSIGIDEEMIKSSAGKGAKDSIIGTYRIILYQCQAPEHDKERNKVRDHVHKLAERNRRLQEEYNKNSKTCTII</sequence>
<evidence type="ECO:0000313" key="2">
    <source>
        <dbReference type="WBParaSite" id="JU765_v2.g9159.t1"/>
    </source>
</evidence>
<proteinExistence type="predicted"/>